<dbReference type="Gene3D" id="3.40.109.10">
    <property type="entry name" value="NADH Oxidase"/>
    <property type="match status" value="1"/>
</dbReference>
<organism evidence="4 5">
    <name type="scientific">Crocosphaera subtropica (strain ATCC 51142 / BH68)</name>
    <name type="common">Cyanothece sp. (strain ATCC 51142)</name>
    <dbReference type="NCBI Taxonomy" id="43989"/>
    <lineage>
        <taxon>Bacteria</taxon>
        <taxon>Bacillati</taxon>
        <taxon>Cyanobacteriota</taxon>
        <taxon>Cyanophyceae</taxon>
        <taxon>Oscillatoriophycideae</taxon>
        <taxon>Chroococcales</taxon>
        <taxon>Aphanothecaceae</taxon>
        <taxon>Crocosphaera</taxon>
        <taxon>Crocosphaera subtropica</taxon>
    </lineage>
</organism>
<dbReference type="Proteomes" id="UP000001203">
    <property type="component" value="Chromosome circular"/>
</dbReference>
<evidence type="ECO:0000256" key="1">
    <source>
        <dbReference type="ARBA" id="ARBA00007118"/>
    </source>
</evidence>
<feature type="domain" description="Nitroreductase" evidence="3">
    <location>
        <begin position="269"/>
        <end position="360"/>
    </location>
</feature>
<evidence type="ECO:0000256" key="2">
    <source>
        <dbReference type="ARBA" id="ARBA00023002"/>
    </source>
</evidence>
<reference evidence="4 5" key="1">
    <citation type="journal article" date="2008" name="Proc. Natl. Acad. Sci. U.S.A.">
        <title>The genome of Cyanothece 51142, a unicellular diazotrophic cyanobacterium important in the marine nitrogen cycle.</title>
        <authorList>
            <person name="Welsh E.A."/>
            <person name="Liberton M."/>
            <person name="Stoeckel J."/>
            <person name="Loh T."/>
            <person name="Elvitigala T."/>
            <person name="Wang C."/>
            <person name="Wollam A."/>
            <person name="Fulton R.S."/>
            <person name="Clifton S.W."/>
            <person name="Jacobs J.M."/>
            <person name="Aurora R."/>
            <person name="Ghosh B.K."/>
            <person name="Sherman L.A."/>
            <person name="Smith R.D."/>
            <person name="Wilson R.K."/>
            <person name="Pakrasi H.B."/>
        </authorList>
    </citation>
    <scope>NUCLEOTIDE SEQUENCE [LARGE SCALE GENOMIC DNA]</scope>
    <source>
        <strain evidence="5">ATCC 51142 / BH68</strain>
    </source>
</reference>
<keyword evidence="2" id="KW-0560">Oxidoreductase</keyword>
<dbReference type="InterPro" id="IPR000415">
    <property type="entry name" value="Nitroreductase-like"/>
</dbReference>
<evidence type="ECO:0000313" key="4">
    <source>
        <dbReference type="EMBL" id="ACB53902.1"/>
    </source>
</evidence>
<dbReference type="EMBL" id="CP000806">
    <property type="protein sequence ID" value="ACB53902.1"/>
    <property type="molecule type" value="Genomic_DNA"/>
</dbReference>
<dbReference type="OrthoDB" id="9802760at2"/>
<dbReference type="SUPFAM" id="SSF55469">
    <property type="entry name" value="FMN-dependent nitroreductase-like"/>
    <property type="match status" value="1"/>
</dbReference>
<dbReference type="PANTHER" id="PTHR43673:SF10">
    <property type="entry name" value="NADH DEHYDROGENASE_NAD(P)H NITROREDUCTASE XCC3605-RELATED"/>
    <property type="match status" value="1"/>
</dbReference>
<sequence>MNNYQSRSNYHHPLWLRLSPNQMLKIAKSILSKTLPSHLKKKYYQWQAKNKPKPPLVKERLLENYTYDFERFYKFSTAKKGSNLSSNLFPKYSHLTQTNLKALITKDYHRIEKGLALKEPRIGFGKNTVNNLMAAIEQYQTLYGSDELVQISINTLLAYYQFNYQQGHDNKQLYEQINSVKDKIIEDQKISEGGTKTITKKDIWKNAKQDLKNFFATRHSIRHFSNEEVDLSLIKQAVEMAQKTPSVCNRQTSQVYVFSEFQDKQKVLSFQNGNRGFGEQASKVLIVTSNLQNFTSVGERNQCWIDGGMYAMSLVYALHSLGLGTCCLNWSVEHTVDQQLREAVGINDSQAVIMMIAVGHLPDELKVAQSPRKKIEEVLIIK</sequence>
<dbReference type="InterPro" id="IPR029479">
    <property type="entry name" value="Nitroreductase"/>
</dbReference>
<dbReference type="AlphaFoldDB" id="B1WVB2"/>
<comment type="similarity">
    <text evidence="1">Belongs to the nitroreductase family.</text>
</comment>
<accession>B1WVB2</accession>
<dbReference type="HOGENOM" id="CLU_065127_0_0_3"/>
<dbReference type="KEGG" id="cyt:cce_4554"/>
<dbReference type="Pfam" id="PF00881">
    <property type="entry name" value="Nitroreductase"/>
    <property type="match status" value="2"/>
</dbReference>
<dbReference type="eggNOG" id="COG0778">
    <property type="taxonomic scope" value="Bacteria"/>
</dbReference>
<dbReference type="RefSeq" id="WP_009543392.1">
    <property type="nucleotide sequence ID" value="NC_010546.1"/>
</dbReference>
<dbReference type="CDD" id="cd02062">
    <property type="entry name" value="Nitro_FMN_reductase"/>
    <property type="match status" value="1"/>
</dbReference>
<name>B1WVB2_CROS5</name>
<dbReference type="PANTHER" id="PTHR43673">
    <property type="entry name" value="NAD(P)H NITROREDUCTASE YDGI-RELATED"/>
    <property type="match status" value="1"/>
</dbReference>
<evidence type="ECO:0000259" key="3">
    <source>
        <dbReference type="Pfam" id="PF00881"/>
    </source>
</evidence>
<keyword evidence="5" id="KW-1185">Reference proteome</keyword>
<dbReference type="GO" id="GO:0016491">
    <property type="term" value="F:oxidoreductase activity"/>
    <property type="evidence" value="ECO:0007669"/>
    <property type="project" value="UniProtKB-KW"/>
</dbReference>
<proteinExistence type="inferred from homology"/>
<evidence type="ECO:0000313" key="5">
    <source>
        <dbReference type="Proteomes" id="UP000001203"/>
    </source>
</evidence>
<dbReference type="STRING" id="43989.cce_4554"/>
<gene>
    <name evidence="4" type="ordered locus">cce_4554</name>
</gene>
<feature type="domain" description="Nitroreductase" evidence="3">
    <location>
        <begin position="216"/>
        <end position="260"/>
    </location>
</feature>
<protein>
    <recommendedName>
        <fullName evidence="3">Nitroreductase domain-containing protein</fullName>
    </recommendedName>
</protein>